<gene>
    <name evidence="2" type="ORF">F9B16_00645</name>
</gene>
<name>A0A6L3WBH2_9ACTN</name>
<evidence type="ECO:0000313" key="2">
    <source>
        <dbReference type="EMBL" id="KAB2390375.1"/>
    </source>
</evidence>
<protein>
    <submittedName>
        <fullName evidence="2">Amidohydrolase</fullName>
    </submittedName>
</protein>
<dbReference type="OrthoDB" id="7325417at2"/>
<dbReference type="Proteomes" id="UP000483004">
    <property type="component" value="Unassembled WGS sequence"/>
</dbReference>
<comment type="caution">
    <text evidence="2">The sequence shown here is derived from an EMBL/GenBank/DDBJ whole genome shotgun (WGS) entry which is preliminary data.</text>
</comment>
<keyword evidence="2" id="KW-0378">Hydrolase</keyword>
<dbReference type="RefSeq" id="WP_151537799.1">
    <property type="nucleotide sequence ID" value="NZ_WBMR01000001.1"/>
</dbReference>
<dbReference type="InterPro" id="IPR006680">
    <property type="entry name" value="Amidohydro-rel"/>
</dbReference>
<accession>A0A6L3WBH2</accession>
<dbReference type="InterPro" id="IPR032466">
    <property type="entry name" value="Metal_Hydrolase"/>
</dbReference>
<dbReference type="AlphaFoldDB" id="A0A6L3WBH2"/>
<dbReference type="SUPFAM" id="SSF51556">
    <property type="entry name" value="Metallo-dependent hydrolases"/>
    <property type="match status" value="1"/>
</dbReference>
<reference evidence="2 3" key="1">
    <citation type="submission" date="2019-09" db="EMBL/GenBank/DDBJ databases">
        <title>Actinomadura physcomitrii sp. nov., a novel actinomycete isolated from moss [Physcomitrium sphaericum (Ludw) Fuernr].</title>
        <authorList>
            <person name="Liu C."/>
            <person name="Zhuang X."/>
        </authorList>
    </citation>
    <scope>NUCLEOTIDE SEQUENCE [LARGE SCALE GENOMIC DNA]</scope>
    <source>
        <strain evidence="2 3">CYP1-1B</strain>
    </source>
</reference>
<dbReference type="GO" id="GO:0016787">
    <property type="term" value="F:hydrolase activity"/>
    <property type="evidence" value="ECO:0007669"/>
    <property type="project" value="UniProtKB-KW"/>
</dbReference>
<evidence type="ECO:0000313" key="3">
    <source>
        <dbReference type="Proteomes" id="UP000483004"/>
    </source>
</evidence>
<dbReference type="PANTHER" id="PTHR42889:SF1">
    <property type="entry name" value="BLR3681 PROTEIN"/>
    <property type="match status" value="1"/>
</dbReference>
<proteinExistence type="predicted"/>
<evidence type="ECO:0000259" key="1">
    <source>
        <dbReference type="Pfam" id="PF04909"/>
    </source>
</evidence>
<dbReference type="Pfam" id="PF04909">
    <property type="entry name" value="Amidohydro_2"/>
    <property type="match status" value="1"/>
</dbReference>
<sequence length="337" mass="37669">MIDDVFVFDLVVHLHDMSEANLLDGAPWSRHVRDMSLGLGEALRPLHGDREEFDRRLSAETMGRMVFGDPPGTEPTDVAMAQVVPVFDWYDDWWAPVGLQAGFARAYPGRALFCGGVDPGFRGVDAALEHLEWQVAELGAVSLKFYNGHVDRSWRCDDEKLAYPIYERARDLGIRVLQFHKGNPFGTENLEQLHPGDLQRAARDFPDLTFVIHHLAMPYFDECVNIAARFPNIHLALSATVNFTPVRPRLIQRQVGELLATVGADRLLWGSEAALAGPPRPYLEAFMALEIPDDLREGYGYPQITKDDKRKILGLNAARLFGVEVPGTSAGIPDERP</sequence>
<organism evidence="2 3">
    <name type="scientific">Actinomadura montaniterrae</name>
    <dbReference type="NCBI Taxonomy" id="1803903"/>
    <lineage>
        <taxon>Bacteria</taxon>
        <taxon>Bacillati</taxon>
        <taxon>Actinomycetota</taxon>
        <taxon>Actinomycetes</taxon>
        <taxon>Streptosporangiales</taxon>
        <taxon>Thermomonosporaceae</taxon>
        <taxon>Actinomadura</taxon>
    </lineage>
</organism>
<dbReference type="EMBL" id="WBMR01000001">
    <property type="protein sequence ID" value="KAB2390375.1"/>
    <property type="molecule type" value="Genomic_DNA"/>
</dbReference>
<dbReference type="Gene3D" id="3.20.20.140">
    <property type="entry name" value="Metal-dependent hydrolases"/>
    <property type="match status" value="1"/>
</dbReference>
<keyword evidence="3" id="KW-1185">Reference proteome</keyword>
<feature type="domain" description="Amidohydrolase-related" evidence="1">
    <location>
        <begin position="69"/>
        <end position="322"/>
    </location>
</feature>
<dbReference type="PANTHER" id="PTHR42889">
    <property type="entry name" value="BLR3681 PROTEIN"/>
    <property type="match status" value="1"/>
</dbReference>